<dbReference type="GO" id="GO:0003677">
    <property type="term" value="F:DNA binding"/>
    <property type="evidence" value="ECO:0007669"/>
    <property type="project" value="InterPro"/>
</dbReference>
<dbReference type="PANTHER" id="PTHR33258:SF1">
    <property type="entry name" value="TRANSPOSASE INSL FOR INSERTION SEQUENCE ELEMENT IS186A-RELATED"/>
    <property type="match status" value="1"/>
</dbReference>
<dbReference type="Pfam" id="PF01609">
    <property type="entry name" value="DDE_Tnp_1"/>
    <property type="match status" value="1"/>
</dbReference>
<dbReference type="AlphaFoldDB" id="A4A2B6"/>
<reference evidence="2 3" key="1">
    <citation type="submission" date="2006-02" db="EMBL/GenBank/DDBJ databases">
        <authorList>
            <person name="Amann R."/>
            <person name="Ferriera S."/>
            <person name="Johnson J."/>
            <person name="Kravitz S."/>
            <person name="Halpern A."/>
            <person name="Remington K."/>
            <person name="Beeson K."/>
            <person name="Tran B."/>
            <person name="Rogers Y.-H."/>
            <person name="Friedman R."/>
            <person name="Venter J.C."/>
        </authorList>
    </citation>
    <scope>NUCLEOTIDE SEQUENCE [LARGE SCALE GENOMIC DNA]</scope>
    <source>
        <strain evidence="2 3">DSM 3645</strain>
    </source>
</reference>
<comment type="caution">
    <text evidence="2">The sequence shown here is derived from an EMBL/GenBank/DDBJ whole genome shotgun (WGS) entry which is preliminary data.</text>
</comment>
<dbReference type="eggNOG" id="COG3385">
    <property type="taxonomic scope" value="Bacteria"/>
</dbReference>
<feature type="domain" description="Transposase IS4-like" evidence="1">
    <location>
        <begin position="7"/>
        <end position="63"/>
    </location>
</feature>
<sequence>MLRIATNMRFAPAEVIAILYSYRWTAEIFFRFYKQLMGGAHLISHSQNGIKIQVFCAMIAYLLIHLRVGGKPSKRTFGYYFTGLANKEELLAHLEKVRKQAAASMLRG</sequence>
<name>A4A2B6_9BACT</name>
<dbReference type="GO" id="GO:0006313">
    <property type="term" value="P:DNA transposition"/>
    <property type="evidence" value="ECO:0007669"/>
    <property type="project" value="InterPro"/>
</dbReference>
<accession>A4A2B6</accession>
<proteinExistence type="predicted"/>
<dbReference type="InterPro" id="IPR012337">
    <property type="entry name" value="RNaseH-like_sf"/>
</dbReference>
<evidence type="ECO:0000259" key="1">
    <source>
        <dbReference type="Pfam" id="PF01609"/>
    </source>
</evidence>
<dbReference type="InterPro" id="IPR002559">
    <property type="entry name" value="Transposase_11"/>
</dbReference>
<dbReference type="PANTHER" id="PTHR33258">
    <property type="entry name" value="TRANSPOSASE INSL FOR INSERTION SEQUENCE ELEMENT IS186A-RELATED"/>
    <property type="match status" value="1"/>
</dbReference>
<dbReference type="STRING" id="314230.DSM3645_25649"/>
<dbReference type="EMBL" id="AANZ01000043">
    <property type="protein sequence ID" value="EAQ77082.1"/>
    <property type="molecule type" value="Genomic_DNA"/>
</dbReference>
<dbReference type="Proteomes" id="UP000004358">
    <property type="component" value="Unassembled WGS sequence"/>
</dbReference>
<organism evidence="2 3">
    <name type="scientific">Blastopirellula marina DSM 3645</name>
    <dbReference type="NCBI Taxonomy" id="314230"/>
    <lineage>
        <taxon>Bacteria</taxon>
        <taxon>Pseudomonadati</taxon>
        <taxon>Planctomycetota</taxon>
        <taxon>Planctomycetia</taxon>
        <taxon>Pirellulales</taxon>
        <taxon>Pirellulaceae</taxon>
        <taxon>Blastopirellula</taxon>
    </lineage>
</organism>
<dbReference type="HOGENOM" id="CLU_2191910_0_0_0"/>
<dbReference type="GO" id="GO:0004803">
    <property type="term" value="F:transposase activity"/>
    <property type="evidence" value="ECO:0007669"/>
    <property type="project" value="InterPro"/>
</dbReference>
<evidence type="ECO:0000313" key="3">
    <source>
        <dbReference type="Proteomes" id="UP000004358"/>
    </source>
</evidence>
<protein>
    <submittedName>
        <fullName evidence="2">Probable transposase</fullName>
    </submittedName>
</protein>
<gene>
    <name evidence="2" type="ORF">DSM3645_25649</name>
</gene>
<dbReference type="SUPFAM" id="SSF53098">
    <property type="entry name" value="Ribonuclease H-like"/>
    <property type="match status" value="1"/>
</dbReference>
<evidence type="ECO:0000313" key="2">
    <source>
        <dbReference type="EMBL" id="EAQ77082.1"/>
    </source>
</evidence>